<accession>A0A8K0N3X2</accession>
<sequence length="62" mass="7217">EWSDVRPIPQDDGSHPVVLITYHDDFWETMDYFHAVYLANELSSRALDHTTKAVKMNPEITL</sequence>
<comment type="caution">
    <text evidence="1">The sequence shown here is derived from an EMBL/GenBank/DDBJ whole genome shotgun (WGS) entry which is preliminary data.</text>
</comment>
<reference evidence="1" key="2">
    <citation type="submission" date="2019-07" db="EMBL/GenBank/DDBJ databases">
        <authorList>
            <person name="Yang Y."/>
            <person name="Bocs S."/>
            <person name="Baudouin L."/>
        </authorList>
    </citation>
    <scope>NUCLEOTIDE SEQUENCE</scope>
    <source>
        <tissue evidence="1">Spear leaf of Hainan Tall coconut</tissue>
    </source>
</reference>
<proteinExistence type="predicted"/>
<organism evidence="1 2">
    <name type="scientific">Cocos nucifera</name>
    <name type="common">Coconut palm</name>
    <dbReference type="NCBI Taxonomy" id="13894"/>
    <lineage>
        <taxon>Eukaryota</taxon>
        <taxon>Viridiplantae</taxon>
        <taxon>Streptophyta</taxon>
        <taxon>Embryophyta</taxon>
        <taxon>Tracheophyta</taxon>
        <taxon>Spermatophyta</taxon>
        <taxon>Magnoliopsida</taxon>
        <taxon>Liliopsida</taxon>
        <taxon>Arecaceae</taxon>
        <taxon>Arecoideae</taxon>
        <taxon>Cocoseae</taxon>
        <taxon>Attaleinae</taxon>
        <taxon>Cocos</taxon>
    </lineage>
</organism>
<dbReference type="Gene3D" id="1.25.40.120">
    <property type="entry name" value="Protein prenylyltransferase"/>
    <property type="match status" value="1"/>
</dbReference>
<keyword evidence="2" id="KW-1185">Reference proteome</keyword>
<feature type="non-terminal residue" evidence="1">
    <location>
        <position position="1"/>
    </location>
</feature>
<dbReference type="AlphaFoldDB" id="A0A8K0N3X2"/>
<evidence type="ECO:0000313" key="2">
    <source>
        <dbReference type="Proteomes" id="UP000797356"/>
    </source>
</evidence>
<evidence type="ECO:0000313" key="1">
    <source>
        <dbReference type="EMBL" id="KAG1348040.1"/>
    </source>
</evidence>
<reference evidence="1" key="1">
    <citation type="journal article" date="2017" name="Gigascience">
        <title>The genome draft of coconut (Cocos nucifera).</title>
        <authorList>
            <person name="Xiao Y."/>
            <person name="Xu P."/>
            <person name="Fan H."/>
            <person name="Baudouin L."/>
            <person name="Xia W."/>
            <person name="Bocs S."/>
            <person name="Xu J."/>
            <person name="Li Q."/>
            <person name="Guo A."/>
            <person name="Zhou L."/>
            <person name="Li J."/>
            <person name="Wu Y."/>
            <person name="Ma Z."/>
            <person name="Armero A."/>
            <person name="Issali A.E."/>
            <person name="Liu N."/>
            <person name="Peng M."/>
            <person name="Yang Y."/>
        </authorList>
    </citation>
    <scope>NUCLEOTIDE SEQUENCE</scope>
    <source>
        <tissue evidence="1">Spear leaf of Hainan Tall coconut</tissue>
    </source>
</reference>
<dbReference type="OrthoDB" id="1721975at2759"/>
<gene>
    <name evidence="1" type="ORF">COCNU_06G018690</name>
</gene>
<protein>
    <submittedName>
        <fullName evidence="1">Uncharacterized protein</fullName>
    </submittedName>
</protein>
<dbReference type="Proteomes" id="UP000797356">
    <property type="component" value="Chromosome 6"/>
</dbReference>
<dbReference type="EMBL" id="CM017877">
    <property type="protein sequence ID" value="KAG1348040.1"/>
    <property type="molecule type" value="Genomic_DNA"/>
</dbReference>
<dbReference type="SUPFAM" id="SSF48439">
    <property type="entry name" value="Protein prenylyltransferase"/>
    <property type="match status" value="1"/>
</dbReference>
<name>A0A8K0N3X2_COCNU</name>